<name>A0ABQ2JQG5_9SPHN</name>
<accession>A0ABQ2JQG5</accession>
<keyword evidence="4" id="KW-1185">Reference proteome</keyword>
<protein>
    <recommendedName>
        <fullName evidence="5">DUF403 domain-containing protein</fullName>
    </recommendedName>
</protein>
<dbReference type="InterPro" id="IPR051680">
    <property type="entry name" value="ATP-dep_Glu-Cys_Ligase-2"/>
</dbReference>
<dbReference type="Pfam" id="PF14403">
    <property type="entry name" value="CP_ATPgrasp_2"/>
    <property type="match status" value="1"/>
</dbReference>
<dbReference type="InterPro" id="IPR007296">
    <property type="entry name" value="DUF403"/>
</dbReference>
<dbReference type="InterPro" id="IPR025841">
    <property type="entry name" value="CP_ATPgrasp_2"/>
</dbReference>
<reference evidence="4" key="1">
    <citation type="journal article" date="2019" name="Int. J. Syst. Evol. Microbiol.">
        <title>The Global Catalogue of Microorganisms (GCM) 10K type strain sequencing project: providing services to taxonomists for standard genome sequencing and annotation.</title>
        <authorList>
            <consortium name="The Broad Institute Genomics Platform"/>
            <consortium name="The Broad Institute Genome Sequencing Center for Infectious Disease"/>
            <person name="Wu L."/>
            <person name="Ma J."/>
        </authorList>
    </citation>
    <scope>NUCLEOTIDE SEQUENCE [LARGE SCALE GENOMIC DNA]</scope>
    <source>
        <strain evidence="4">CGMCC 1.6784</strain>
    </source>
</reference>
<evidence type="ECO:0000313" key="3">
    <source>
        <dbReference type="EMBL" id="GGN50731.1"/>
    </source>
</evidence>
<dbReference type="Gene3D" id="3.40.50.11290">
    <property type="match status" value="1"/>
</dbReference>
<organism evidence="3 4">
    <name type="scientific">Novosphingobium indicum</name>
    <dbReference type="NCBI Taxonomy" id="462949"/>
    <lineage>
        <taxon>Bacteria</taxon>
        <taxon>Pseudomonadati</taxon>
        <taxon>Pseudomonadota</taxon>
        <taxon>Alphaproteobacteria</taxon>
        <taxon>Sphingomonadales</taxon>
        <taxon>Sphingomonadaceae</taxon>
        <taxon>Novosphingobium</taxon>
    </lineage>
</organism>
<gene>
    <name evidence="3" type="ORF">GCM10011349_22650</name>
</gene>
<dbReference type="Pfam" id="PF04168">
    <property type="entry name" value="Alpha-E"/>
    <property type="match status" value="1"/>
</dbReference>
<dbReference type="PANTHER" id="PTHR34595:SF2">
    <property type="entry name" value="BLR2978 PROTEIN"/>
    <property type="match status" value="1"/>
</dbReference>
<sequence length="827" mass="90416">MPQTQPVSAVDRPSGWLEGYPVEVAGGDLYGDAAQSVSDRWRAVADGLAGISEGGPVAVQDIAARHAADLGLAFRVTGDEDERAWPLTVMPLIVGAEEWAQVERGLIQRANLLEKLAADIYGPQRLVNEGHLPAAVVAGSPFFVRKLLSQGPRRGHFINVYSVDLARGARGQWRVLQDRVRIASGVGYALENRLAMSRTAGNLLVDSHTRRLAGFFAQMRDGMAATCDREQPRIALLTPGRFNQTYAEQAHLARYLGLPLVEGRDLSVIDNRLYVGTIAGPKRVDALWRWINTTSLDPLTFDARSQIGVANLFDSWAGGGVEITNWPGAEVLESPAFAAFMPRLCRVLLGEDPILPNIATWWCGQAAESATVAARFDELALLPAFGMPVEGFSSRQPVAGADLPEDERTELFEALRRRPMDYCGQEIVHLSTTPAIIDGEIVPRPFTVRAFVARTADGDWTVMPGGFARLSSSNALPTSLMGAGDLSADVWVVDEKPVGHSVPPRPAEEPPISRGGGILASQAADNLYWFGRYNERAETVVRIVRALLGSSMEGDSGIEAQAGAMPDLVDLLIRFGAVGPAMKDKPAAQVSAKALTETRLAGGVAALMRRRMEVGMSLRERFARDFWRIVSRPMPSIDVNRPQSMLSSARWLTEHFSALAGQVSENMVRSAAWRFLQIGQRIERAQAICQFSRMLASGDGEALGVLLDLCDSKIIYRSRYLAVPMTNPVRDLVLLDPDNPRALKYQVAQLVDHLEALPSLRDDNIPEPPLRAARALLGDLQAALAPDMTEARLQGICAQLNELSDEISARYFLQFDREEAERRTRLL</sequence>
<evidence type="ECO:0008006" key="5">
    <source>
        <dbReference type="Google" id="ProtNLM"/>
    </source>
</evidence>
<dbReference type="Proteomes" id="UP000605099">
    <property type="component" value="Unassembled WGS sequence"/>
</dbReference>
<feature type="domain" description="DUF403" evidence="1">
    <location>
        <begin position="519"/>
        <end position="812"/>
    </location>
</feature>
<evidence type="ECO:0000259" key="2">
    <source>
        <dbReference type="Pfam" id="PF14403"/>
    </source>
</evidence>
<evidence type="ECO:0000313" key="4">
    <source>
        <dbReference type="Proteomes" id="UP000605099"/>
    </source>
</evidence>
<dbReference type="EMBL" id="BMLK01000009">
    <property type="protein sequence ID" value="GGN50731.1"/>
    <property type="molecule type" value="Genomic_DNA"/>
</dbReference>
<dbReference type="RefSeq" id="WP_188819794.1">
    <property type="nucleotide sequence ID" value="NZ_BMLK01000009.1"/>
</dbReference>
<evidence type="ECO:0000259" key="1">
    <source>
        <dbReference type="Pfam" id="PF04168"/>
    </source>
</evidence>
<dbReference type="PANTHER" id="PTHR34595">
    <property type="entry name" value="BLR5612 PROTEIN"/>
    <property type="match status" value="1"/>
</dbReference>
<proteinExistence type="predicted"/>
<comment type="caution">
    <text evidence="3">The sequence shown here is derived from an EMBL/GenBank/DDBJ whole genome shotgun (WGS) entry which is preliminary data.</text>
</comment>
<dbReference type="SUPFAM" id="SSF56059">
    <property type="entry name" value="Glutathione synthetase ATP-binding domain-like"/>
    <property type="match status" value="1"/>
</dbReference>
<feature type="domain" description="Circularly permuted ATP-grasp type 2" evidence="2">
    <location>
        <begin position="91"/>
        <end position="470"/>
    </location>
</feature>